<dbReference type="EMBL" id="QGGG01000005">
    <property type="protein sequence ID" value="PWJ84434.1"/>
    <property type="molecule type" value="Genomic_DNA"/>
</dbReference>
<protein>
    <submittedName>
        <fullName evidence="3">3-oxoacyl-[acyl-carrier protein] reductase</fullName>
    </submittedName>
</protein>
<dbReference type="PANTHER" id="PTHR42760">
    <property type="entry name" value="SHORT-CHAIN DEHYDROGENASES/REDUCTASES FAMILY MEMBER"/>
    <property type="match status" value="1"/>
</dbReference>
<dbReference type="PANTHER" id="PTHR42760:SF40">
    <property type="entry name" value="3-OXOACYL-[ACYL-CARRIER-PROTEIN] REDUCTASE, CHLOROPLASTIC"/>
    <property type="match status" value="1"/>
</dbReference>
<dbReference type="Gene3D" id="3.40.50.720">
    <property type="entry name" value="NAD(P)-binding Rossmann-like Domain"/>
    <property type="match status" value="1"/>
</dbReference>
<keyword evidence="4" id="KW-1185">Reference proteome</keyword>
<comment type="caution">
    <text evidence="3">The sequence shown here is derived from an EMBL/GenBank/DDBJ whole genome shotgun (WGS) entry which is preliminary data.</text>
</comment>
<dbReference type="PRINTS" id="PR00081">
    <property type="entry name" value="GDHRDH"/>
</dbReference>
<dbReference type="AlphaFoldDB" id="A0A316CQF6"/>
<comment type="similarity">
    <text evidence="1">Belongs to the short-chain dehydrogenases/reductases (SDR) family.</text>
</comment>
<dbReference type="NCBIfam" id="NF009466">
    <property type="entry name" value="PRK12826.1-2"/>
    <property type="match status" value="1"/>
</dbReference>
<dbReference type="CDD" id="cd05233">
    <property type="entry name" value="SDR_c"/>
    <property type="match status" value="1"/>
</dbReference>
<evidence type="ECO:0000313" key="3">
    <source>
        <dbReference type="EMBL" id="PWJ84434.1"/>
    </source>
</evidence>
<feature type="domain" description="Ketoreductase" evidence="2">
    <location>
        <begin position="4"/>
        <end position="175"/>
    </location>
</feature>
<dbReference type="InterPro" id="IPR002347">
    <property type="entry name" value="SDR_fam"/>
</dbReference>
<organism evidence="3 4">
    <name type="scientific">Pseudaminobacter salicylatoxidans</name>
    <dbReference type="NCBI Taxonomy" id="93369"/>
    <lineage>
        <taxon>Bacteria</taxon>
        <taxon>Pseudomonadati</taxon>
        <taxon>Pseudomonadota</taxon>
        <taxon>Alphaproteobacteria</taxon>
        <taxon>Hyphomicrobiales</taxon>
        <taxon>Phyllobacteriaceae</taxon>
        <taxon>Pseudaminobacter</taxon>
    </lineage>
</organism>
<reference evidence="3 4" key="1">
    <citation type="submission" date="2018-05" db="EMBL/GenBank/DDBJ databases">
        <title>Genomic Encyclopedia of Type Strains, Phase IV (KMG-IV): sequencing the most valuable type-strain genomes for metagenomic binning, comparative biology and taxonomic classification.</title>
        <authorList>
            <person name="Goeker M."/>
        </authorList>
    </citation>
    <scope>NUCLEOTIDE SEQUENCE [LARGE SCALE GENOMIC DNA]</scope>
    <source>
        <strain evidence="3 4">DSM 6986</strain>
    </source>
</reference>
<proteinExistence type="inferred from homology"/>
<dbReference type="GO" id="GO:0016616">
    <property type="term" value="F:oxidoreductase activity, acting on the CH-OH group of donors, NAD or NADP as acceptor"/>
    <property type="evidence" value="ECO:0007669"/>
    <property type="project" value="TreeGrafter"/>
</dbReference>
<dbReference type="InterPro" id="IPR020904">
    <property type="entry name" value="Sc_DH/Rdtase_CS"/>
</dbReference>
<dbReference type="OrthoDB" id="7568484at2"/>
<evidence type="ECO:0000313" key="4">
    <source>
        <dbReference type="Proteomes" id="UP000245396"/>
    </source>
</evidence>
<dbReference type="InterPro" id="IPR036291">
    <property type="entry name" value="NAD(P)-bd_dom_sf"/>
</dbReference>
<evidence type="ECO:0000256" key="1">
    <source>
        <dbReference type="ARBA" id="ARBA00006484"/>
    </source>
</evidence>
<dbReference type="STRING" id="1192868.GCA_000304395_02013"/>
<dbReference type="InterPro" id="IPR057326">
    <property type="entry name" value="KR_dom"/>
</dbReference>
<dbReference type="SMART" id="SM00822">
    <property type="entry name" value="PKS_KR"/>
    <property type="match status" value="1"/>
</dbReference>
<dbReference type="NCBIfam" id="NF005559">
    <property type="entry name" value="PRK07231.1"/>
    <property type="match status" value="1"/>
</dbReference>
<dbReference type="SUPFAM" id="SSF51735">
    <property type="entry name" value="NAD(P)-binding Rossmann-fold domains"/>
    <property type="match status" value="1"/>
</dbReference>
<sequence length="245" mass="25568">MSGRVAIVTGSAAGIGAAIAARLVEEDYKVLGVDRADTGRRSSDVRHDMVADLAAPKAAEAIIAEANSRFGPIDVLINNAGIGGSRPVHDSDDDNWNTILDVNLSSVFRLSRAVLPQMMQRGGGSIVHTTSIFGIVGYRGTAAYAASKAALVGLTRQMAADYGPKGIRVNAVAPGLIRTAMTEKLLQDATYRDLMLNGTPLGRMGEPEEVAAVAAFLASPQASFVSGQIFSVDGGWSATRIKVTP</sequence>
<dbReference type="RefSeq" id="WP_109612502.1">
    <property type="nucleotide sequence ID" value="NZ_QGGG01000005.1"/>
</dbReference>
<name>A0A316CQF6_PSESE</name>
<dbReference type="PROSITE" id="PS00061">
    <property type="entry name" value="ADH_SHORT"/>
    <property type="match status" value="1"/>
</dbReference>
<evidence type="ECO:0000259" key="2">
    <source>
        <dbReference type="SMART" id="SM00822"/>
    </source>
</evidence>
<dbReference type="FunFam" id="3.40.50.720:FF:000084">
    <property type="entry name" value="Short-chain dehydrogenase reductase"/>
    <property type="match status" value="1"/>
</dbReference>
<dbReference type="PRINTS" id="PR00080">
    <property type="entry name" value="SDRFAMILY"/>
</dbReference>
<dbReference type="Pfam" id="PF13561">
    <property type="entry name" value="adh_short_C2"/>
    <property type="match status" value="1"/>
</dbReference>
<gene>
    <name evidence="3" type="ORF">C7441_10550</name>
</gene>
<accession>A0A316CQF6</accession>
<dbReference type="Proteomes" id="UP000245396">
    <property type="component" value="Unassembled WGS sequence"/>
</dbReference>
<dbReference type="GO" id="GO:0030497">
    <property type="term" value="P:fatty acid elongation"/>
    <property type="evidence" value="ECO:0007669"/>
    <property type="project" value="TreeGrafter"/>
</dbReference>